<evidence type="ECO:0008006" key="3">
    <source>
        <dbReference type="Google" id="ProtNLM"/>
    </source>
</evidence>
<accession>A0A6L2JYI0</accession>
<proteinExistence type="predicted"/>
<reference evidence="2" key="1">
    <citation type="journal article" date="2019" name="Sci. Rep.">
        <title>Draft genome of Tanacetum cinerariifolium, the natural source of mosquito coil.</title>
        <authorList>
            <person name="Yamashiro T."/>
            <person name="Shiraishi A."/>
            <person name="Satake H."/>
            <person name="Nakayama K."/>
        </authorList>
    </citation>
    <scope>NUCLEOTIDE SEQUENCE</scope>
</reference>
<comment type="caution">
    <text evidence="2">The sequence shown here is derived from an EMBL/GenBank/DDBJ whole genome shotgun (WGS) entry which is preliminary data.</text>
</comment>
<feature type="compositionally biased region" description="Acidic residues" evidence="1">
    <location>
        <begin position="73"/>
        <end position="99"/>
    </location>
</feature>
<name>A0A6L2JYI0_TANCI</name>
<dbReference type="AlphaFoldDB" id="A0A6L2JYI0"/>
<evidence type="ECO:0000256" key="1">
    <source>
        <dbReference type="SAM" id="MobiDB-lite"/>
    </source>
</evidence>
<sequence>MFQWVSNEEPKAPTEAPSYPDYVSGPEHPPSPDYVSGLEEPKQAPLSPDYVLEPENPEYLVPEEDPANYPVDGGDDADDVSSDDDSDDEEEKEDSEDEDKEKNEHLAMADSYDVPVDDPIPLAEDTEVLRPTTLHLHLYHHLDVAQIRCPSDRRHRCQLLLRHYSTITTYSTIISTSSYPSPPLPLPSLPTTSPTYAEALLGYKVARIRLRVASPSTYHPSEIPSLPLLLPFTTYKDDISKADMLLRKIAHFTTPSGRFEVRENSSAAARQAGHTLAHRVDYGFIDIVDTSICAYESRAMTAIGEVNERVTDLAATKRQDAQELYVRCEDAQNDRALLRAQKMPPKRTVTTTTPMTNAQIKALISQGVADALAEIKAKRTNRNGDDNYDSGTGRRRQVSTIHECTYTDFLKCQPLNFKELALMCSRMFPEESDEVEKYVGGLPDMIQGSRKTKENLRTLQGTTKTSSSLSKGIMWHMPMLLGLGKRKHTEDLNLCTLNATTIIMDSVLLSAPTATGLAISPETLEVSLLLPTTREPTGLIKEFSLPLSVELRAISRIITEFKEQESMKSSWE</sequence>
<organism evidence="2">
    <name type="scientific">Tanacetum cinerariifolium</name>
    <name type="common">Dalmatian daisy</name>
    <name type="synonym">Chrysanthemum cinerariifolium</name>
    <dbReference type="NCBI Taxonomy" id="118510"/>
    <lineage>
        <taxon>Eukaryota</taxon>
        <taxon>Viridiplantae</taxon>
        <taxon>Streptophyta</taxon>
        <taxon>Embryophyta</taxon>
        <taxon>Tracheophyta</taxon>
        <taxon>Spermatophyta</taxon>
        <taxon>Magnoliopsida</taxon>
        <taxon>eudicotyledons</taxon>
        <taxon>Gunneridae</taxon>
        <taxon>Pentapetalae</taxon>
        <taxon>asterids</taxon>
        <taxon>campanulids</taxon>
        <taxon>Asterales</taxon>
        <taxon>Asteraceae</taxon>
        <taxon>Asteroideae</taxon>
        <taxon>Anthemideae</taxon>
        <taxon>Anthemidinae</taxon>
        <taxon>Tanacetum</taxon>
    </lineage>
</organism>
<gene>
    <name evidence="2" type="ORF">Tci_014146</name>
</gene>
<dbReference type="EMBL" id="BKCJ010001534">
    <property type="protein sequence ID" value="GEU42168.1"/>
    <property type="molecule type" value="Genomic_DNA"/>
</dbReference>
<feature type="region of interest" description="Disordered" evidence="1">
    <location>
        <begin position="1"/>
        <end position="116"/>
    </location>
</feature>
<protein>
    <recommendedName>
        <fullName evidence="3">Reverse transcriptase domain-containing protein</fullName>
    </recommendedName>
</protein>
<evidence type="ECO:0000313" key="2">
    <source>
        <dbReference type="EMBL" id="GEU42168.1"/>
    </source>
</evidence>